<feature type="compositionally biased region" description="Low complexity" evidence="1">
    <location>
        <begin position="18"/>
        <end position="28"/>
    </location>
</feature>
<accession>A0A381TPM3</accession>
<evidence type="ECO:0000256" key="1">
    <source>
        <dbReference type="SAM" id="MobiDB-lite"/>
    </source>
</evidence>
<proteinExistence type="predicted"/>
<organism evidence="2">
    <name type="scientific">marine metagenome</name>
    <dbReference type="NCBI Taxonomy" id="408172"/>
    <lineage>
        <taxon>unclassified sequences</taxon>
        <taxon>metagenomes</taxon>
        <taxon>ecological metagenomes</taxon>
    </lineage>
</organism>
<dbReference type="AlphaFoldDB" id="A0A381TPM3"/>
<name>A0A381TPM3_9ZZZZ</name>
<protein>
    <submittedName>
        <fullName evidence="2">Uncharacterized protein</fullName>
    </submittedName>
</protein>
<evidence type="ECO:0000313" key="2">
    <source>
        <dbReference type="EMBL" id="SVA17744.1"/>
    </source>
</evidence>
<gene>
    <name evidence="2" type="ORF">METZ01_LOCUS70598</name>
</gene>
<feature type="region of interest" description="Disordered" evidence="1">
    <location>
        <begin position="1"/>
        <end position="28"/>
    </location>
</feature>
<dbReference type="EMBL" id="UINC01004910">
    <property type="protein sequence ID" value="SVA17744.1"/>
    <property type="molecule type" value="Genomic_DNA"/>
</dbReference>
<reference evidence="2" key="1">
    <citation type="submission" date="2018-05" db="EMBL/GenBank/DDBJ databases">
        <authorList>
            <person name="Lanie J.A."/>
            <person name="Ng W.-L."/>
            <person name="Kazmierczak K.M."/>
            <person name="Andrzejewski T.M."/>
            <person name="Davidsen T.M."/>
            <person name="Wayne K.J."/>
            <person name="Tettelin H."/>
            <person name="Glass J.I."/>
            <person name="Rusch D."/>
            <person name="Podicherti R."/>
            <person name="Tsui H.-C.T."/>
            <person name="Winkler M.E."/>
        </authorList>
    </citation>
    <scope>NUCLEOTIDE SEQUENCE</scope>
</reference>
<sequence>MNRDQFAKYQLKPHKASKTNASTTNTAM</sequence>